<comment type="caution">
    <text evidence="1">The sequence shown here is derived from an EMBL/GenBank/DDBJ whole genome shotgun (WGS) entry which is preliminary data.</text>
</comment>
<proteinExistence type="predicted"/>
<organism evidence="1">
    <name type="scientific">marine sediment metagenome</name>
    <dbReference type="NCBI Taxonomy" id="412755"/>
    <lineage>
        <taxon>unclassified sequences</taxon>
        <taxon>metagenomes</taxon>
        <taxon>ecological metagenomes</taxon>
    </lineage>
</organism>
<name>X1JYJ5_9ZZZZ</name>
<gene>
    <name evidence="1" type="ORF">S03H2_72293</name>
</gene>
<reference evidence="1" key="1">
    <citation type="journal article" date="2014" name="Front. Microbiol.">
        <title>High frequency of phylogenetically diverse reductive dehalogenase-homologous genes in deep subseafloor sedimentary metagenomes.</title>
        <authorList>
            <person name="Kawai M."/>
            <person name="Futagami T."/>
            <person name="Toyoda A."/>
            <person name="Takaki Y."/>
            <person name="Nishi S."/>
            <person name="Hori S."/>
            <person name="Arai W."/>
            <person name="Tsubouchi T."/>
            <person name="Morono Y."/>
            <person name="Uchiyama I."/>
            <person name="Ito T."/>
            <person name="Fujiyama A."/>
            <person name="Inagaki F."/>
            <person name="Takami H."/>
        </authorList>
    </citation>
    <scope>NUCLEOTIDE SEQUENCE</scope>
    <source>
        <strain evidence="1">Expedition CK06-06</strain>
    </source>
</reference>
<dbReference type="EMBL" id="BARU01048793">
    <property type="protein sequence ID" value="GAH99217.1"/>
    <property type="molecule type" value="Genomic_DNA"/>
</dbReference>
<sequence>PKTGQIVSYDTGDDGEHEIGWWLGLVNGVNRIRFIEKEPVEDEKVIIVFADNACRVCNYHFSV</sequence>
<dbReference type="AlphaFoldDB" id="X1JYJ5"/>
<feature type="non-terminal residue" evidence="1">
    <location>
        <position position="63"/>
    </location>
</feature>
<evidence type="ECO:0000313" key="1">
    <source>
        <dbReference type="EMBL" id="GAH99217.1"/>
    </source>
</evidence>
<accession>X1JYJ5</accession>
<feature type="non-terminal residue" evidence="1">
    <location>
        <position position="1"/>
    </location>
</feature>
<protein>
    <submittedName>
        <fullName evidence="1">Uncharacterized protein</fullName>
    </submittedName>
</protein>